<dbReference type="Gene3D" id="3.40.50.150">
    <property type="entry name" value="Vaccinia Virus protein VP39"/>
    <property type="match status" value="1"/>
</dbReference>
<dbReference type="SUPFAM" id="SSF53335">
    <property type="entry name" value="S-adenosyl-L-methionine-dependent methyltransferases"/>
    <property type="match status" value="1"/>
</dbReference>
<dbReference type="InterPro" id="IPR029063">
    <property type="entry name" value="SAM-dependent_MTases_sf"/>
</dbReference>
<organism evidence="2 3">
    <name type="scientific">Streptomyces varsoviensis</name>
    <dbReference type="NCBI Taxonomy" id="67373"/>
    <lineage>
        <taxon>Bacteria</taxon>
        <taxon>Bacillati</taxon>
        <taxon>Actinomycetota</taxon>
        <taxon>Actinomycetes</taxon>
        <taxon>Kitasatosporales</taxon>
        <taxon>Streptomycetaceae</taxon>
        <taxon>Streptomyces</taxon>
    </lineage>
</organism>
<dbReference type="PANTHER" id="PTHR42912:SF80">
    <property type="entry name" value="METHYLTRANSFERASE DOMAIN-CONTAINING PROTEIN"/>
    <property type="match status" value="1"/>
</dbReference>
<accession>A0ABR5ISQ0</accession>
<evidence type="ECO:0000259" key="1">
    <source>
        <dbReference type="Pfam" id="PF13649"/>
    </source>
</evidence>
<gene>
    <name evidence="2" type="ORF">ADK38_43700</name>
</gene>
<evidence type="ECO:0000313" key="2">
    <source>
        <dbReference type="EMBL" id="KOG55369.1"/>
    </source>
</evidence>
<dbReference type="Pfam" id="PF13649">
    <property type="entry name" value="Methyltransf_25"/>
    <property type="match status" value="1"/>
</dbReference>
<dbReference type="PANTHER" id="PTHR42912">
    <property type="entry name" value="METHYLTRANSFERASE"/>
    <property type="match status" value="1"/>
</dbReference>
<feature type="non-terminal residue" evidence="2">
    <location>
        <position position="216"/>
    </location>
</feature>
<dbReference type="InterPro" id="IPR050508">
    <property type="entry name" value="Methyltransf_Superfamily"/>
</dbReference>
<evidence type="ECO:0000313" key="3">
    <source>
        <dbReference type="Proteomes" id="UP000037020"/>
    </source>
</evidence>
<dbReference type="EMBL" id="LGUT01004284">
    <property type="protein sequence ID" value="KOG55369.1"/>
    <property type="molecule type" value="Genomic_DNA"/>
</dbReference>
<dbReference type="Proteomes" id="UP000037020">
    <property type="component" value="Unassembled WGS sequence"/>
</dbReference>
<reference evidence="2 3" key="1">
    <citation type="submission" date="2015-07" db="EMBL/GenBank/DDBJ databases">
        <authorList>
            <person name="Ju K.-S."/>
            <person name="Doroghazi J.R."/>
            <person name="Metcalf W.W."/>
        </authorList>
    </citation>
    <scope>NUCLEOTIDE SEQUENCE [LARGE SCALE GENOMIC DNA]</scope>
    <source>
        <strain evidence="2 3">NRRL B-3589</strain>
    </source>
</reference>
<name>A0ABR5ISQ0_9ACTN</name>
<proteinExistence type="predicted"/>
<protein>
    <recommendedName>
        <fullName evidence="1">Methyltransferase domain-containing protein</fullName>
    </recommendedName>
</protein>
<feature type="domain" description="Methyltransferase" evidence="1">
    <location>
        <begin position="41"/>
        <end position="113"/>
    </location>
</feature>
<keyword evidence="3" id="KW-1185">Reference proteome</keyword>
<sequence length="216" mass="23668">MSDSYEGLSTHYDLIMTSGYYDYDAYARTLLGLIGDRRRLLEIGAGTGLVCEKLLDLAPTGLEITGVDHTESMLDQARRRLGGRAEFVQADLRHLTLPSRFDAAYSVGGVWYFIHDDGDGGDGIDSDEPVLASHLLEEDDNITALSRVHAALKPDGLLALATQGPHRDHERPLPGGLVYSQKIRLAPDNTFTKDYYVRRAAGNRQGGAGEELSLIH</sequence>
<comment type="caution">
    <text evidence="2">The sequence shown here is derived from an EMBL/GenBank/DDBJ whole genome shotgun (WGS) entry which is preliminary data.</text>
</comment>
<dbReference type="InterPro" id="IPR041698">
    <property type="entry name" value="Methyltransf_25"/>
</dbReference>
<dbReference type="CDD" id="cd02440">
    <property type="entry name" value="AdoMet_MTases"/>
    <property type="match status" value="1"/>
</dbReference>